<sequence>MTGNGSDPDGRGSLGHRLSHGTHGRVSRERPVSSLGPSEARLVSSFPKRVGSRLNRGRRSLPDSREPWKFTAFLGGIGPRASLDHTSLGGFLPPRDGWDLASIHRYTPNTAYVEGNLDWACKTDLDITRELDRPNGYCGNQPILLQTLDRSDPTPGSLSPHYLNSFIGYSKYTVSQSGIVAQCKPIGIHLLIRIYFVIVRENIVRILFCQNGRVEHNSKSCVSGDSFSRASVVHPHGKVDTPKPRLLRRAHACPDEIKFGCAQPRVRLFASDCGVMNSAPGFGRESSCGKPVGQNGVLTGFIPHLNWTSSLCDCRRNLHVLIVKDLPSEKQIMEMPEEVKPLLTEFEEITLNNTARIGRTQPEHVETKQKKDRTNTKQSSAI</sequence>
<proteinExistence type="predicted"/>
<gene>
    <name evidence="2" type="ORF">CRG98_013013</name>
</gene>
<reference evidence="2 3" key="1">
    <citation type="submission" date="2017-11" db="EMBL/GenBank/DDBJ databases">
        <title>De-novo sequencing of pomegranate (Punica granatum L.) genome.</title>
        <authorList>
            <person name="Akparov Z."/>
            <person name="Amiraslanov A."/>
            <person name="Hajiyeva S."/>
            <person name="Abbasov M."/>
            <person name="Kaur K."/>
            <person name="Hamwieh A."/>
            <person name="Solovyev V."/>
            <person name="Salamov A."/>
            <person name="Braich B."/>
            <person name="Kosarev P."/>
            <person name="Mahmoud A."/>
            <person name="Hajiyev E."/>
            <person name="Babayeva S."/>
            <person name="Izzatullayeva V."/>
            <person name="Mammadov A."/>
            <person name="Mammadov A."/>
            <person name="Sharifova S."/>
            <person name="Ojaghi J."/>
            <person name="Eynullazada K."/>
            <person name="Bayramov B."/>
            <person name="Abdulazimova A."/>
            <person name="Shahmuradov I."/>
        </authorList>
    </citation>
    <scope>NUCLEOTIDE SEQUENCE [LARGE SCALE GENOMIC DNA]</scope>
    <source>
        <strain evidence="3">cv. AG2017</strain>
        <tissue evidence="2">Leaf</tissue>
    </source>
</reference>
<dbReference type="Proteomes" id="UP000233551">
    <property type="component" value="Unassembled WGS sequence"/>
</dbReference>
<name>A0A2I0KDM1_PUNGR</name>
<evidence type="ECO:0000313" key="2">
    <source>
        <dbReference type="EMBL" id="PKI66604.1"/>
    </source>
</evidence>
<feature type="region of interest" description="Disordered" evidence="1">
    <location>
        <begin position="1"/>
        <end position="40"/>
    </location>
</feature>
<keyword evidence="3" id="KW-1185">Reference proteome</keyword>
<dbReference type="EMBL" id="PGOL01000663">
    <property type="protein sequence ID" value="PKI66604.1"/>
    <property type="molecule type" value="Genomic_DNA"/>
</dbReference>
<comment type="caution">
    <text evidence="2">The sequence shown here is derived from an EMBL/GenBank/DDBJ whole genome shotgun (WGS) entry which is preliminary data.</text>
</comment>
<evidence type="ECO:0000256" key="1">
    <source>
        <dbReference type="SAM" id="MobiDB-lite"/>
    </source>
</evidence>
<evidence type="ECO:0000313" key="3">
    <source>
        <dbReference type="Proteomes" id="UP000233551"/>
    </source>
</evidence>
<feature type="compositionally biased region" description="Basic and acidic residues" evidence="1">
    <location>
        <begin position="361"/>
        <end position="375"/>
    </location>
</feature>
<feature type="region of interest" description="Disordered" evidence="1">
    <location>
        <begin position="355"/>
        <end position="382"/>
    </location>
</feature>
<organism evidence="2 3">
    <name type="scientific">Punica granatum</name>
    <name type="common">Pomegranate</name>
    <dbReference type="NCBI Taxonomy" id="22663"/>
    <lineage>
        <taxon>Eukaryota</taxon>
        <taxon>Viridiplantae</taxon>
        <taxon>Streptophyta</taxon>
        <taxon>Embryophyta</taxon>
        <taxon>Tracheophyta</taxon>
        <taxon>Spermatophyta</taxon>
        <taxon>Magnoliopsida</taxon>
        <taxon>eudicotyledons</taxon>
        <taxon>Gunneridae</taxon>
        <taxon>Pentapetalae</taxon>
        <taxon>rosids</taxon>
        <taxon>malvids</taxon>
        <taxon>Myrtales</taxon>
        <taxon>Lythraceae</taxon>
        <taxon>Punica</taxon>
    </lineage>
</organism>
<accession>A0A2I0KDM1</accession>
<dbReference type="AlphaFoldDB" id="A0A2I0KDM1"/>
<protein>
    <submittedName>
        <fullName evidence="2">Uncharacterized protein</fullName>
    </submittedName>
</protein>